<protein>
    <recommendedName>
        <fullName evidence="2">Integrase catalytic domain-containing protein</fullName>
    </recommendedName>
</protein>
<evidence type="ECO:0000313" key="1">
    <source>
        <dbReference type="EnsemblMetazoa" id="Aqu2.1.04347_001"/>
    </source>
</evidence>
<dbReference type="InParanoid" id="A0A1X7SQN2"/>
<accession>A0A1X7SQN2</accession>
<dbReference type="SUPFAM" id="SSF53098">
    <property type="entry name" value="Ribonuclease H-like"/>
    <property type="match status" value="1"/>
</dbReference>
<dbReference type="Gene3D" id="3.30.420.10">
    <property type="entry name" value="Ribonuclease H-like superfamily/Ribonuclease H"/>
    <property type="match status" value="1"/>
</dbReference>
<sequence>EDPKTPLHPQEQPTRPWQRIHLDFAGPCKGQTWLIVVDAYSKWAEVIPMTTTTSLKTIQELRWILA</sequence>
<evidence type="ECO:0008006" key="2">
    <source>
        <dbReference type="Google" id="ProtNLM"/>
    </source>
</evidence>
<dbReference type="InterPro" id="IPR012337">
    <property type="entry name" value="RNaseH-like_sf"/>
</dbReference>
<name>A0A1X7SQN2_AMPQE</name>
<dbReference type="PANTHER" id="PTHR37984">
    <property type="entry name" value="PROTEIN CBG26694"/>
    <property type="match status" value="1"/>
</dbReference>
<reference evidence="1" key="1">
    <citation type="submission" date="2017-05" db="UniProtKB">
        <authorList>
            <consortium name="EnsemblMetazoa"/>
        </authorList>
    </citation>
    <scope>IDENTIFICATION</scope>
</reference>
<dbReference type="PANTHER" id="PTHR37984:SF5">
    <property type="entry name" value="PROTEIN NYNRIN-LIKE"/>
    <property type="match status" value="1"/>
</dbReference>
<proteinExistence type="predicted"/>
<dbReference type="InterPro" id="IPR036397">
    <property type="entry name" value="RNaseH_sf"/>
</dbReference>
<dbReference type="InterPro" id="IPR050951">
    <property type="entry name" value="Retrovirus_Pol_polyprotein"/>
</dbReference>
<organism evidence="1">
    <name type="scientific">Amphimedon queenslandica</name>
    <name type="common">Sponge</name>
    <dbReference type="NCBI Taxonomy" id="400682"/>
    <lineage>
        <taxon>Eukaryota</taxon>
        <taxon>Metazoa</taxon>
        <taxon>Porifera</taxon>
        <taxon>Demospongiae</taxon>
        <taxon>Heteroscleromorpha</taxon>
        <taxon>Haplosclerida</taxon>
        <taxon>Niphatidae</taxon>
        <taxon>Amphimedon</taxon>
    </lineage>
</organism>
<dbReference type="GO" id="GO:0003676">
    <property type="term" value="F:nucleic acid binding"/>
    <property type="evidence" value="ECO:0007669"/>
    <property type="project" value="InterPro"/>
</dbReference>
<dbReference type="EnsemblMetazoa" id="Aqu2.1.04347_001">
    <property type="protein sequence ID" value="Aqu2.1.04347_001"/>
    <property type="gene ID" value="Aqu2.1.04347"/>
</dbReference>
<dbReference type="AlphaFoldDB" id="A0A1X7SQN2"/>